<dbReference type="GeneID" id="95395956"/>
<dbReference type="AlphaFoldDB" id="A0A7W5VL18"/>
<dbReference type="RefSeq" id="WP_183663087.1">
    <property type="nucleotide sequence ID" value="NZ_JACIBV010000003.1"/>
</dbReference>
<proteinExistence type="predicted"/>
<evidence type="ECO:0000313" key="2">
    <source>
        <dbReference type="Proteomes" id="UP000579945"/>
    </source>
</evidence>
<reference evidence="1 2" key="1">
    <citation type="submission" date="2020-08" db="EMBL/GenBank/DDBJ databases">
        <title>Sequencing the genomes of 1000 actinobacteria strains.</title>
        <authorList>
            <person name="Klenk H.-P."/>
        </authorList>
    </citation>
    <scope>NUCLEOTIDE SEQUENCE [LARGE SCALE GENOMIC DNA]</scope>
    <source>
        <strain evidence="1 2">DSM 44320</strain>
    </source>
</reference>
<gene>
    <name evidence="1" type="ORF">FHR33_010021</name>
</gene>
<accession>A0A7W5VL18</accession>
<protein>
    <submittedName>
        <fullName evidence="1">Uncharacterized protein</fullName>
    </submittedName>
</protein>
<comment type="caution">
    <text evidence="1">The sequence shown here is derived from an EMBL/GenBank/DDBJ whole genome shotgun (WGS) entry which is preliminary data.</text>
</comment>
<sequence>MAAELAKVENFNIRAAHTDGEMLTLIAEVASARCRQPIDYDKPFGAITALHVTLERIAALASRSSRYPR</sequence>
<evidence type="ECO:0000313" key="1">
    <source>
        <dbReference type="EMBL" id="MBB3734068.1"/>
    </source>
</evidence>
<name>A0A7W5VL18_9ACTN</name>
<keyword evidence="2" id="KW-1185">Reference proteome</keyword>
<organism evidence="1 2">
    <name type="scientific">Nonomuraea dietziae</name>
    <dbReference type="NCBI Taxonomy" id="65515"/>
    <lineage>
        <taxon>Bacteria</taxon>
        <taxon>Bacillati</taxon>
        <taxon>Actinomycetota</taxon>
        <taxon>Actinomycetes</taxon>
        <taxon>Streptosporangiales</taxon>
        <taxon>Streptosporangiaceae</taxon>
        <taxon>Nonomuraea</taxon>
    </lineage>
</organism>
<dbReference type="Proteomes" id="UP000579945">
    <property type="component" value="Unassembled WGS sequence"/>
</dbReference>
<dbReference type="EMBL" id="JACIBV010000003">
    <property type="protein sequence ID" value="MBB3734068.1"/>
    <property type="molecule type" value="Genomic_DNA"/>
</dbReference>